<gene>
    <name evidence="2" type="ORF">HYPSUDRAFT_301973</name>
</gene>
<keyword evidence="3" id="KW-1185">Reference proteome</keyword>
<evidence type="ECO:0000256" key="1">
    <source>
        <dbReference type="SAM" id="Phobius"/>
    </source>
</evidence>
<evidence type="ECO:0008006" key="4">
    <source>
        <dbReference type="Google" id="ProtNLM"/>
    </source>
</evidence>
<keyword evidence="1" id="KW-0472">Membrane</keyword>
<protein>
    <recommendedName>
        <fullName evidence="4">MARVEL domain-containing protein</fullName>
    </recommendedName>
</protein>
<dbReference type="AlphaFoldDB" id="A0A0D2LZ68"/>
<dbReference type="OrthoDB" id="2628419at2759"/>
<keyword evidence="1" id="KW-0812">Transmembrane</keyword>
<proteinExistence type="predicted"/>
<dbReference type="EMBL" id="KN817626">
    <property type="protein sequence ID" value="KJA16178.1"/>
    <property type="molecule type" value="Genomic_DNA"/>
</dbReference>
<reference evidence="3" key="1">
    <citation type="submission" date="2014-04" db="EMBL/GenBank/DDBJ databases">
        <title>Evolutionary Origins and Diversification of the Mycorrhizal Mutualists.</title>
        <authorList>
            <consortium name="DOE Joint Genome Institute"/>
            <consortium name="Mycorrhizal Genomics Consortium"/>
            <person name="Kohler A."/>
            <person name="Kuo A."/>
            <person name="Nagy L.G."/>
            <person name="Floudas D."/>
            <person name="Copeland A."/>
            <person name="Barry K.W."/>
            <person name="Cichocki N."/>
            <person name="Veneault-Fourrey C."/>
            <person name="LaButti K."/>
            <person name="Lindquist E.A."/>
            <person name="Lipzen A."/>
            <person name="Lundell T."/>
            <person name="Morin E."/>
            <person name="Murat C."/>
            <person name="Riley R."/>
            <person name="Ohm R."/>
            <person name="Sun H."/>
            <person name="Tunlid A."/>
            <person name="Henrissat B."/>
            <person name="Grigoriev I.V."/>
            <person name="Hibbett D.S."/>
            <person name="Martin F."/>
        </authorList>
    </citation>
    <scope>NUCLEOTIDE SEQUENCE [LARGE SCALE GENOMIC DNA]</scope>
    <source>
        <strain evidence="3">FD-334 SS-4</strain>
    </source>
</reference>
<evidence type="ECO:0000313" key="3">
    <source>
        <dbReference type="Proteomes" id="UP000054270"/>
    </source>
</evidence>
<organism evidence="2 3">
    <name type="scientific">Hypholoma sublateritium (strain FD-334 SS-4)</name>
    <dbReference type="NCBI Taxonomy" id="945553"/>
    <lineage>
        <taxon>Eukaryota</taxon>
        <taxon>Fungi</taxon>
        <taxon>Dikarya</taxon>
        <taxon>Basidiomycota</taxon>
        <taxon>Agaricomycotina</taxon>
        <taxon>Agaricomycetes</taxon>
        <taxon>Agaricomycetidae</taxon>
        <taxon>Agaricales</taxon>
        <taxon>Agaricineae</taxon>
        <taxon>Strophariaceae</taxon>
        <taxon>Hypholoma</taxon>
    </lineage>
</organism>
<evidence type="ECO:0000313" key="2">
    <source>
        <dbReference type="EMBL" id="KJA16178.1"/>
    </source>
</evidence>
<feature type="transmembrane region" description="Helical" evidence="1">
    <location>
        <begin position="203"/>
        <end position="226"/>
    </location>
</feature>
<feature type="transmembrane region" description="Helical" evidence="1">
    <location>
        <begin position="82"/>
        <end position="105"/>
    </location>
</feature>
<dbReference type="OMA" id="RSCANIV"/>
<feature type="transmembrane region" description="Helical" evidence="1">
    <location>
        <begin position="157"/>
        <end position="178"/>
    </location>
</feature>
<feature type="transmembrane region" description="Helical" evidence="1">
    <location>
        <begin position="40"/>
        <end position="61"/>
    </location>
</feature>
<keyword evidence="1" id="KW-1133">Transmembrane helix</keyword>
<dbReference type="Proteomes" id="UP000054270">
    <property type="component" value="Unassembled WGS sequence"/>
</dbReference>
<name>A0A0D2LZ68_HYPSF</name>
<feature type="transmembrane region" description="Helical" evidence="1">
    <location>
        <begin position="125"/>
        <end position="145"/>
    </location>
</feature>
<accession>A0A0D2LZ68</accession>
<sequence length="241" mass="26766">MSTLSTSSTSAPPISIPTETFLSDDPIASRISYLTSTTTTLIACIVPIIAIMYILLLSWTYQYSQRNPRPLNKTSGLRLQKYAPGVYVFLVLTSLSEVALASWLVLQYRFNHNYPTVQFRTGTRLILFTSVWTSITGGAYTLLFLHPSWSKHPVSSVGAQAIWVFTTWLFWVVGVSIVNPSVANLLDKGSCEIVAYCSQIRGLYGVALVEIFTLTIGMAIMIWLAWESARYSVGPAIYPMN</sequence>